<dbReference type="Proteomes" id="UP000838878">
    <property type="component" value="Chromosome 7"/>
</dbReference>
<proteinExistence type="predicted"/>
<name>A0A8J9VJZ1_9NEOP</name>
<keyword evidence="1" id="KW-0732">Signal</keyword>
<sequence length="77" mass="8641">MVTIFGIVFLVCCTLSLTQGQVPKNEEYKRNVLLPHAYVILAEKRENDMPHSVMMTKEMLDSAEGKIPYEVLASLVG</sequence>
<evidence type="ECO:0000256" key="1">
    <source>
        <dbReference type="SAM" id="SignalP"/>
    </source>
</evidence>
<dbReference type="EMBL" id="OV170227">
    <property type="protein sequence ID" value="CAH0727790.1"/>
    <property type="molecule type" value="Genomic_DNA"/>
</dbReference>
<accession>A0A8J9VJZ1</accession>
<feature type="chain" id="PRO_5035447857" evidence="1">
    <location>
        <begin position="21"/>
        <end position="77"/>
    </location>
</feature>
<gene>
    <name evidence="2" type="ORF">BINO364_LOCUS13089</name>
</gene>
<feature type="signal peptide" evidence="1">
    <location>
        <begin position="1"/>
        <end position="20"/>
    </location>
</feature>
<reference evidence="2" key="1">
    <citation type="submission" date="2021-12" db="EMBL/GenBank/DDBJ databases">
        <authorList>
            <person name="Martin H S."/>
        </authorList>
    </citation>
    <scope>NUCLEOTIDE SEQUENCE</scope>
</reference>
<organism evidence="2 3">
    <name type="scientific">Brenthis ino</name>
    <name type="common">lesser marbled fritillary</name>
    <dbReference type="NCBI Taxonomy" id="405034"/>
    <lineage>
        <taxon>Eukaryota</taxon>
        <taxon>Metazoa</taxon>
        <taxon>Ecdysozoa</taxon>
        <taxon>Arthropoda</taxon>
        <taxon>Hexapoda</taxon>
        <taxon>Insecta</taxon>
        <taxon>Pterygota</taxon>
        <taxon>Neoptera</taxon>
        <taxon>Endopterygota</taxon>
        <taxon>Lepidoptera</taxon>
        <taxon>Glossata</taxon>
        <taxon>Ditrysia</taxon>
        <taxon>Papilionoidea</taxon>
        <taxon>Nymphalidae</taxon>
        <taxon>Heliconiinae</taxon>
        <taxon>Argynnini</taxon>
        <taxon>Brenthis</taxon>
    </lineage>
</organism>
<feature type="non-terminal residue" evidence="2">
    <location>
        <position position="77"/>
    </location>
</feature>
<evidence type="ECO:0000313" key="3">
    <source>
        <dbReference type="Proteomes" id="UP000838878"/>
    </source>
</evidence>
<keyword evidence="3" id="KW-1185">Reference proteome</keyword>
<protein>
    <submittedName>
        <fullName evidence="2">Uncharacterized protein</fullName>
    </submittedName>
</protein>
<dbReference type="AlphaFoldDB" id="A0A8J9VJZ1"/>
<evidence type="ECO:0000313" key="2">
    <source>
        <dbReference type="EMBL" id="CAH0727790.1"/>
    </source>
</evidence>